<reference evidence="1 2" key="1">
    <citation type="submission" date="2019-01" db="EMBL/GenBank/DDBJ databases">
        <title>Sequencing of cultivated peanut Arachis hypogaea provides insights into genome evolution and oil improvement.</title>
        <authorList>
            <person name="Chen X."/>
        </authorList>
    </citation>
    <scope>NUCLEOTIDE SEQUENCE [LARGE SCALE GENOMIC DNA]</scope>
    <source>
        <strain evidence="2">cv. Fuhuasheng</strain>
        <tissue evidence="1">Leaves</tissue>
    </source>
</reference>
<dbReference type="AlphaFoldDB" id="A0A445E4Z1"/>
<dbReference type="Proteomes" id="UP000289738">
    <property type="component" value="Chromosome A03"/>
</dbReference>
<evidence type="ECO:0000313" key="2">
    <source>
        <dbReference type="Proteomes" id="UP000289738"/>
    </source>
</evidence>
<sequence>MMMKMVVGTASPQSCLLCLFSFAVAVAVAFPCSREYSSLAQEETH</sequence>
<protein>
    <submittedName>
        <fullName evidence="1">Uncharacterized protein</fullName>
    </submittedName>
</protein>
<evidence type="ECO:0000313" key="1">
    <source>
        <dbReference type="EMBL" id="RYR70511.1"/>
    </source>
</evidence>
<organism evidence="1 2">
    <name type="scientific">Arachis hypogaea</name>
    <name type="common">Peanut</name>
    <dbReference type="NCBI Taxonomy" id="3818"/>
    <lineage>
        <taxon>Eukaryota</taxon>
        <taxon>Viridiplantae</taxon>
        <taxon>Streptophyta</taxon>
        <taxon>Embryophyta</taxon>
        <taxon>Tracheophyta</taxon>
        <taxon>Spermatophyta</taxon>
        <taxon>Magnoliopsida</taxon>
        <taxon>eudicotyledons</taxon>
        <taxon>Gunneridae</taxon>
        <taxon>Pentapetalae</taxon>
        <taxon>rosids</taxon>
        <taxon>fabids</taxon>
        <taxon>Fabales</taxon>
        <taxon>Fabaceae</taxon>
        <taxon>Papilionoideae</taxon>
        <taxon>50 kb inversion clade</taxon>
        <taxon>dalbergioids sensu lato</taxon>
        <taxon>Dalbergieae</taxon>
        <taxon>Pterocarpus clade</taxon>
        <taxon>Arachis</taxon>
    </lineage>
</organism>
<comment type="caution">
    <text evidence="1">The sequence shown here is derived from an EMBL/GenBank/DDBJ whole genome shotgun (WGS) entry which is preliminary data.</text>
</comment>
<name>A0A445E4Z1_ARAHY</name>
<proteinExistence type="predicted"/>
<gene>
    <name evidence="1" type="ORF">Ahy_A03g016997</name>
</gene>
<accession>A0A445E4Z1</accession>
<dbReference type="EMBL" id="SDMP01000003">
    <property type="protein sequence ID" value="RYR70511.1"/>
    <property type="molecule type" value="Genomic_DNA"/>
</dbReference>
<keyword evidence="2" id="KW-1185">Reference proteome</keyword>